<name>A0A2U2CIE0_9RHOB</name>
<reference evidence="2 3" key="1">
    <citation type="submission" date="2018-05" db="EMBL/GenBank/DDBJ databases">
        <title>Pararhodobacter marina sp. nov., isolated from deep-sea water of the Indian Ocean.</title>
        <authorList>
            <person name="Lai Q.Sr."/>
            <person name="Liu X."/>
            <person name="Shao Z."/>
        </authorList>
    </citation>
    <scope>NUCLEOTIDE SEQUENCE [LARGE SCALE GENOMIC DNA]</scope>
    <source>
        <strain evidence="2 3">CIC4N-9</strain>
    </source>
</reference>
<feature type="signal peptide" evidence="1">
    <location>
        <begin position="1"/>
        <end position="22"/>
    </location>
</feature>
<dbReference type="RefSeq" id="WP_109531468.1">
    <property type="nucleotide sequence ID" value="NZ_CAXPUO010000060.1"/>
</dbReference>
<keyword evidence="3" id="KW-1185">Reference proteome</keyword>
<dbReference type="OrthoDB" id="7778995at2"/>
<accession>A0A2U2CIE0</accession>
<organism evidence="2 3">
    <name type="scientific">Pararhodobacter marinus</name>
    <dbReference type="NCBI Taxonomy" id="2184063"/>
    <lineage>
        <taxon>Bacteria</taxon>
        <taxon>Pseudomonadati</taxon>
        <taxon>Pseudomonadota</taxon>
        <taxon>Alphaproteobacteria</taxon>
        <taxon>Rhodobacterales</taxon>
        <taxon>Paracoccaceae</taxon>
        <taxon>Pararhodobacter</taxon>
    </lineage>
</organism>
<comment type="caution">
    <text evidence="2">The sequence shown here is derived from an EMBL/GenBank/DDBJ whole genome shotgun (WGS) entry which is preliminary data.</text>
</comment>
<proteinExistence type="predicted"/>
<evidence type="ECO:0000313" key="3">
    <source>
        <dbReference type="Proteomes" id="UP000244940"/>
    </source>
</evidence>
<sequence length="113" mass="11749">MNRFAITATAAFVALGAVAANATDLSATRDASNAATAQTEFRAGDVYTTRELVAAGLQASDIVEVGPRKQVQVRAGDVYSSRELQASGLNANDVLTVNDFSAGAGNRPNYPTR</sequence>
<dbReference type="EMBL" id="QEYD01000001">
    <property type="protein sequence ID" value="PWE31667.1"/>
    <property type="molecule type" value="Genomic_DNA"/>
</dbReference>
<protein>
    <submittedName>
        <fullName evidence="2">Uncharacterized protein</fullName>
    </submittedName>
</protein>
<dbReference type="AlphaFoldDB" id="A0A2U2CIE0"/>
<keyword evidence="1" id="KW-0732">Signal</keyword>
<dbReference type="GeneID" id="94363503"/>
<gene>
    <name evidence="2" type="ORF">C4N9_01240</name>
</gene>
<dbReference type="Proteomes" id="UP000244940">
    <property type="component" value="Unassembled WGS sequence"/>
</dbReference>
<feature type="chain" id="PRO_5015600300" evidence="1">
    <location>
        <begin position="23"/>
        <end position="113"/>
    </location>
</feature>
<evidence type="ECO:0000313" key="2">
    <source>
        <dbReference type="EMBL" id="PWE31667.1"/>
    </source>
</evidence>
<evidence type="ECO:0000256" key="1">
    <source>
        <dbReference type="SAM" id="SignalP"/>
    </source>
</evidence>